<dbReference type="AlphaFoldDB" id="A0A7V5HMX0"/>
<gene>
    <name evidence="2" type="ORF">ENL43_02245</name>
</gene>
<protein>
    <submittedName>
        <fullName evidence="2">Uncharacterized protein</fullName>
    </submittedName>
</protein>
<comment type="caution">
    <text evidence="2">The sequence shown here is derived from an EMBL/GenBank/DDBJ whole genome shotgun (WGS) entry which is preliminary data.</text>
</comment>
<feature type="chain" id="PRO_5031573380" evidence="1">
    <location>
        <begin position="23"/>
        <end position="137"/>
    </location>
</feature>
<dbReference type="EMBL" id="DRTX01000118">
    <property type="protein sequence ID" value="HHF53167.1"/>
    <property type="molecule type" value="Genomic_DNA"/>
</dbReference>
<accession>A0A7V5HMX0</accession>
<reference evidence="2" key="1">
    <citation type="journal article" date="2020" name="mSystems">
        <title>Genome- and Community-Level Interaction Insights into Carbon Utilization and Element Cycling Functions of Hydrothermarchaeota in Hydrothermal Sediment.</title>
        <authorList>
            <person name="Zhou Z."/>
            <person name="Liu Y."/>
            <person name="Xu W."/>
            <person name="Pan J."/>
            <person name="Luo Z.H."/>
            <person name="Li M."/>
        </authorList>
    </citation>
    <scope>NUCLEOTIDE SEQUENCE [LARGE SCALE GENOMIC DNA]</scope>
    <source>
        <strain evidence="2">HyVt-96</strain>
    </source>
</reference>
<keyword evidence="1" id="KW-0732">Signal</keyword>
<dbReference type="Proteomes" id="UP000886050">
    <property type="component" value="Unassembled WGS sequence"/>
</dbReference>
<sequence>MKVFKWMFIGLTTLALVSSAFARTKLDYAPSKIYDIQLLDGNNINMYITNYGKFGQAPSGSDPGAWWPANRRLETYIYGAGPWVAARTKDGDTVVTFFYNPNSGQSEGIPLLVPTVVGTTMTPDLSDILDYNTAIAD</sequence>
<feature type="signal peptide" evidence="1">
    <location>
        <begin position="1"/>
        <end position="22"/>
    </location>
</feature>
<organism evidence="2">
    <name type="scientific">candidate division WOR-3 bacterium</name>
    <dbReference type="NCBI Taxonomy" id="2052148"/>
    <lineage>
        <taxon>Bacteria</taxon>
        <taxon>Bacteria division WOR-3</taxon>
    </lineage>
</organism>
<proteinExistence type="predicted"/>
<name>A0A7V5HMX0_UNCW3</name>
<evidence type="ECO:0000256" key="1">
    <source>
        <dbReference type="SAM" id="SignalP"/>
    </source>
</evidence>
<evidence type="ECO:0000313" key="2">
    <source>
        <dbReference type="EMBL" id="HHF53167.1"/>
    </source>
</evidence>
<feature type="non-terminal residue" evidence="2">
    <location>
        <position position="137"/>
    </location>
</feature>